<proteinExistence type="predicted"/>
<evidence type="ECO:0000313" key="2">
    <source>
        <dbReference type="EMBL" id="KAG5680216.1"/>
    </source>
</evidence>
<reference evidence="2" key="1">
    <citation type="submission" date="2021-03" db="EMBL/GenBank/DDBJ databases">
        <title>Chromosome level genome of the anhydrobiotic midge Polypedilum vanderplanki.</title>
        <authorList>
            <person name="Yoshida Y."/>
            <person name="Kikawada T."/>
            <person name="Gusev O."/>
        </authorList>
    </citation>
    <scope>NUCLEOTIDE SEQUENCE</scope>
    <source>
        <strain evidence="2">NIAS01</strain>
        <tissue evidence="2">Whole body or cell culture</tissue>
    </source>
</reference>
<feature type="compositionally biased region" description="Basic and acidic residues" evidence="1">
    <location>
        <begin position="63"/>
        <end position="74"/>
    </location>
</feature>
<evidence type="ECO:0000256" key="1">
    <source>
        <dbReference type="SAM" id="MobiDB-lite"/>
    </source>
</evidence>
<comment type="caution">
    <text evidence="2">The sequence shown here is derived from an EMBL/GenBank/DDBJ whole genome shotgun (WGS) entry which is preliminary data.</text>
</comment>
<organism evidence="2 3">
    <name type="scientific">Polypedilum vanderplanki</name>
    <name type="common">Sleeping chironomid midge</name>
    <dbReference type="NCBI Taxonomy" id="319348"/>
    <lineage>
        <taxon>Eukaryota</taxon>
        <taxon>Metazoa</taxon>
        <taxon>Ecdysozoa</taxon>
        <taxon>Arthropoda</taxon>
        <taxon>Hexapoda</taxon>
        <taxon>Insecta</taxon>
        <taxon>Pterygota</taxon>
        <taxon>Neoptera</taxon>
        <taxon>Endopterygota</taxon>
        <taxon>Diptera</taxon>
        <taxon>Nematocera</taxon>
        <taxon>Chironomoidea</taxon>
        <taxon>Chironomidae</taxon>
        <taxon>Chironominae</taxon>
        <taxon>Polypedilum</taxon>
        <taxon>Polypedilum</taxon>
    </lineage>
</organism>
<protein>
    <submittedName>
        <fullName evidence="2">Uncharacterized protein</fullName>
    </submittedName>
</protein>
<feature type="compositionally biased region" description="Polar residues" evidence="1">
    <location>
        <begin position="75"/>
        <end position="86"/>
    </location>
</feature>
<dbReference type="EMBL" id="JADBJN010000001">
    <property type="protein sequence ID" value="KAG5680216.1"/>
    <property type="molecule type" value="Genomic_DNA"/>
</dbReference>
<evidence type="ECO:0000313" key="3">
    <source>
        <dbReference type="Proteomes" id="UP001107558"/>
    </source>
</evidence>
<feature type="region of interest" description="Disordered" evidence="1">
    <location>
        <begin position="29"/>
        <end position="103"/>
    </location>
</feature>
<gene>
    <name evidence="2" type="ORF">PVAND_009741</name>
</gene>
<keyword evidence="3" id="KW-1185">Reference proteome</keyword>
<name>A0A9J6CEH0_POLVA</name>
<dbReference type="OrthoDB" id="7976202at2759"/>
<feature type="compositionally biased region" description="Basic and acidic residues" evidence="1">
    <location>
        <begin position="87"/>
        <end position="103"/>
    </location>
</feature>
<sequence>MSFFSSLVANVTSGVANLGLGSRRFSLSRQDSNEGNVADLSGAKTVATPPSITVTSTSNLSTQHDKAVLEENRSANESTLDLNTTSDNEKQEDSGSEERDFHI</sequence>
<feature type="compositionally biased region" description="Polar residues" evidence="1">
    <location>
        <begin position="48"/>
        <end position="62"/>
    </location>
</feature>
<accession>A0A9J6CEH0</accession>
<dbReference type="AlphaFoldDB" id="A0A9J6CEH0"/>
<dbReference type="Proteomes" id="UP001107558">
    <property type="component" value="Chromosome 1"/>
</dbReference>